<evidence type="ECO:0000313" key="3">
    <source>
        <dbReference type="EMBL" id="MFG6075227.1"/>
    </source>
</evidence>
<dbReference type="SUPFAM" id="SSF53474">
    <property type="entry name" value="alpha/beta-Hydrolases"/>
    <property type="match status" value="1"/>
</dbReference>
<dbReference type="EMBL" id="JBGCUC010000002">
    <property type="protein sequence ID" value="MFG6075227.1"/>
    <property type="molecule type" value="Genomic_DNA"/>
</dbReference>
<accession>A0ABW7CGE1</accession>
<feature type="compositionally biased region" description="Basic and acidic residues" evidence="1">
    <location>
        <begin position="566"/>
        <end position="583"/>
    </location>
</feature>
<comment type="caution">
    <text evidence="3">The sequence shown here is derived from an EMBL/GenBank/DDBJ whole genome shotgun (WGS) entry which is preliminary data.</text>
</comment>
<organism evidence="3 4">
    <name type="scientific">Erwinia plantamica</name>
    <dbReference type="NCBI Taxonomy" id="3237104"/>
    <lineage>
        <taxon>Bacteria</taxon>
        <taxon>Pseudomonadati</taxon>
        <taxon>Pseudomonadota</taxon>
        <taxon>Gammaproteobacteria</taxon>
        <taxon>Enterobacterales</taxon>
        <taxon>Erwiniaceae</taxon>
        <taxon>Erwinia</taxon>
    </lineage>
</organism>
<gene>
    <name evidence="3" type="ORF">AB3U87_02490</name>
</gene>
<name>A0ABW7CGE1_9GAMM</name>
<evidence type="ECO:0000259" key="2">
    <source>
        <dbReference type="Pfam" id="PF24322"/>
    </source>
</evidence>
<dbReference type="InterPro" id="IPR056221">
    <property type="entry name" value="Tle3_ab_dom"/>
</dbReference>
<feature type="domain" description="T6SS Tle3 phospholipase effector alpha/beta" evidence="2">
    <location>
        <begin position="45"/>
        <end position="416"/>
    </location>
</feature>
<reference evidence="3 4" key="1">
    <citation type="submission" date="2024-07" db="EMBL/GenBank/DDBJ databases">
        <title>Novel bacterial strain Erwinia sp. OPT-41 promoting growth of various crops.</title>
        <authorList>
            <person name="Egorshina A."/>
            <person name="Lukyantsev M.A."/>
            <person name="Golubev S.N."/>
            <person name="Muratova A.Y."/>
            <person name="Bulygina E.A."/>
        </authorList>
    </citation>
    <scope>NUCLEOTIDE SEQUENCE [LARGE SCALE GENOMIC DNA]</scope>
    <source>
        <strain evidence="3 4">OPT-41</strain>
    </source>
</reference>
<proteinExistence type="predicted"/>
<protein>
    <recommendedName>
        <fullName evidence="2">T6SS Tle3 phospholipase effector alpha/beta domain-containing protein</fullName>
    </recommendedName>
</protein>
<dbReference type="RefSeq" id="WP_370734653.1">
    <property type="nucleotide sequence ID" value="NZ_JBGCUC010000002.1"/>
</dbReference>
<feature type="compositionally biased region" description="Polar residues" evidence="1">
    <location>
        <begin position="515"/>
        <end position="542"/>
    </location>
</feature>
<evidence type="ECO:0000256" key="1">
    <source>
        <dbReference type="SAM" id="MobiDB-lite"/>
    </source>
</evidence>
<dbReference type="Gene3D" id="3.40.50.1820">
    <property type="entry name" value="alpha/beta hydrolase"/>
    <property type="match status" value="1"/>
</dbReference>
<dbReference type="Pfam" id="PF24322">
    <property type="entry name" value="Tle3"/>
    <property type="match status" value="1"/>
</dbReference>
<evidence type="ECO:0000313" key="4">
    <source>
        <dbReference type="Proteomes" id="UP001605250"/>
    </source>
</evidence>
<keyword evidence="4" id="KW-1185">Reference proteome</keyword>
<sequence>MEIKNEPTRDAECFFDDNGKPNFRSCLSPKSVNVRAECKLPMHYPGIIIFVHGVNSTGEWYSLAEENICEGLNKRLGLKLTSFELKPNKYNVDDIFDTANYKKDRQLLNASEANSPVVRFYWGYRAADGEEDSWQVPLVNRQNEDYHQLKEQGLKPEALREKGPWFWGGGPFQNGTNNLVSLWSDTGFNERMRYLGVEVQTFAPDFDRLLKTAPPRKYYAHAARRLADLLNSIRETYPQDTVSVISHSQGTMIALAATLLADKAPDSLFILNSPYAMSTKVTDYFSLPDKELLSDRAREQTLEAIIKKIAERATALPTYKYIDLCVGQSEDKQPWTPAISHKSEIPLTSITYTPDGIESSGVNYPAIKTRMRKDVTTSDRWIPERDNHGRLYIYCNPHDRVMGSSPLLSLGWQGLPNSGLQQQPHRLITAYKGHLFQRMMARATPCGTAPDPKTPFWPLPDGKPFWDDDGDLLTYNTPDYQTLNINAEEVPNPILASELINFDATRPDDGERWNKNPTSAKGTGWGQSSEVENNSGQKVMTPNDDTFNNFVVLYPKIQVPTGEYRPSGKDYPKAEPVMRPETDEERRIRVGAFISQPTDHSTLPKSRLFMQRIVAYDLPVGFCDATWDKAFMAKLRDMADWTKGYDSYFNTGKLPDVPMPPEISTETVSAAKKAEWEAINKKLNAQGRPSTSTY</sequence>
<dbReference type="Proteomes" id="UP001605250">
    <property type="component" value="Unassembled WGS sequence"/>
</dbReference>
<dbReference type="InterPro" id="IPR029058">
    <property type="entry name" value="AB_hydrolase_fold"/>
</dbReference>
<feature type="region of interest" description="Disordered" evidence="1">
    <location>
        <begin position="564"/>
        <end position="583"/>
    </location>
</feature>
<feature type="region of interest" description="Disordered" evidence="1">
    <location>
        <begin position="506"/>
        <end position="542"/>
    </location>
</feature>